<gene>
    <name evidence="1" type="ORF">UFOVP240_173</name>
</gene>
<organism evidence="1">
    <name type="scientific">uncultured Caudovirales phage</name>
    <dbReference type="NCBI Taxonomy" id="2100421"/>
    <lineage>
        <taxon>Viruses</taxon>
        <taxon>Duplodnaviria</taxon>
        <taxon>Heunggongvirae</taxon>
        <taxon>Uroviricota</taxon>
        <taxon>Caudoviricetes</taxon>
        <taxon>Peduoviridae</taxon>
        <taxon>Maltschvirus</taxon>
        <taxon>Maltschvirus maltsch</taxon>
    </lineage>
</organism>
<proteinExistence type="predicted"/>
<accession>A0A6J7WTP7</accession>
<sequence length="177" mass="19917">MATTLSCPIPDNITPLSPNGFMFNISKLPDMSYFCQQVNIPGITVGAPEFGNPFNSQPIPGDSLTYDQLTVQFLVDSNMTNYKAIYNWIIALGFPQSYEQYINFVSQDQRGALSELARNYSDATLQILSGTNVPTQIIQFHDLFPVSIDSLMFQSTNQDVQYIVGNATFRYGYYKFL</sequence>
<evidence type="ECO:0000313" key="1">
    <source>
        <dbReference type="EMBL" id="CAB5221479.1"/>
    </source>
</evidence>
<protein>
    <submittedName>
        <fullName evidence="1">Tail completion and sheath stabilizer protein</fullName>
    </submittedName>
</protein>
<dbReference type="EMBL" id="LR798293">
    <property type="protein sequence ID" value="CAB5221479.1"/>
    <property type="molecule type" value="Genomic_DNA"/>
</dbReference>
<reference evidence="1" key="1">
    <citation type="submission" date="2020-05" db="EMBL/GenBank/DDBJ databases">
        <authorList>
            <person name="Chiriac C."/>
            <person name="Salcher M."/>
            <person name="Ghai R."/>
            <person name="Kavagutti S V."/>
        </authorList>
    </citation>
    <scope>NUCLEOTIDE SEQUENCE</scope>
</reference>
<name>A0A6J7WTP7_9CAUD</name>